<dbReference type="AlphaFoldDB" id="A0A0K2THF9"/>
<evidence type="ECO:0000313" key="1">
    <source>
        <dbReference type="EMBL" id="CDW25305.1"/>
    </source>
</evidence>
<protein>
    <submittedName>
        <fullName evidence="1">Uncharacterized protein</fullName>
    </submittedName>
</protein>
<name>A0A0K2THF9_LEPSM</name>
<accession>A0A0K2THF9</accession>
<reference evidence="1" key="1">
    <citation type="submission" date="2014-05" db="EMBL/GenBank/DDBJ databases">
        <authorList>
            <person name="Chronopoulou M."/>
        </authorList>
    </citation>
    <scope>NUCLEOTIDE SEQUENCE</scope>
    <source>
        <tissue evidence="1">Whole organism</tissue>
    </source>
</reference>
<sequence>IYNKNDNCAINLLKTIMLKSFHWLVPFLHSKIHYFPHINEKCVFIHVLVYKMADIINAGDVA</sequence>
<organism evidence="1">
    <name type="scientific">Lepeophtheirus salmonis</name>
    <name type="common">Salmon louse</name>
    <name type="synonym">Caligus salmonis</name>
    <dbReference type="NCBI Taxonomy" id="72036"/>
    <lineage>
        <taxon>Eukaryota</taxon>
        <taxon>Metazoa</taxon>
        <taxon>Ecdysozoa</taxon>
        <taxon>Arthropoda</taxon>
        <taxon>Crustacea</taxon>
        <taxon>Multicrustacea</taxon>
        <taxon>Hexanauplia</taxon>
        <taxon>Copepoda</taxon>
        <taxon>Siphonostomatoida</taxon>
        <taxon>Caligidae</taxon>
        <taxon>Lepeophtheirus</taxon>
    </lineage>
</organism>
<proteinExistence type="predicted"/>
<dbReference type="EMBL" id="HACA01007944">
    <property type="protein sequence ID" value="CDW25305.1"/>
    <property type="molecule type" value="Transcribed_RNA"/>
</dbReference>
<feature type="non-terminal residue" evidence="1">
    <location>
        <position position="1"/>
    </location>
</feature>